<comment type="similarity">
    <text evidence="8">Belongs to the FIT family. Fungal FIT2B/SCS3 subfamily.</text>
</comment>
<comment type="catalytic activity">
    <reaction evidence="8">
        <text>hexadecanoyl-CoA + H2O = S-hexadecanoyl-4'-phosphopantetheine + adenosine 3',5'-bisphosphate + 2 H(+)</text>
        <dbReference type="Rhea" id="RHEA:50032"/>
        <dbReference type="ChEBI" id="CHEBI:15377"/>
        <dbReference type="ChEBI" id="CHEBI:15378"/>
        <dbReference type="ChEBI" id="CHEBI:57379"/>
        <dbReference type="ChEBI" id="CHEBI:58343"/>
        <dbReference type="ChEBI" id="CHEBI:132018"/>
    </reaction>
</comment>
<feature type="region of interest" description="Disordered" evidence="9">
    <location>
        <begin position="1"/>
        <end position="30"/>
    </location>
</feature>
<keyword evidence="2 8" id="KW-0812">Transmembrane</keyword>
<dbReference type="PANTHER" id="PTHR23129">
    <property type="entry name" value="ACYL-COENZYME A DIPHOSPHATASE FITM2"/>
    <property type="match status" value="1"/>
</dbReference>
<feature type="transmembrane region" description="Helical" evidence="10">
    <location>
        <begin position="361"/>
        <end position="390"/>
    </location>
</feature>
<dbReference type="GO" id="GO:0010945">
    <property type="term" value="F:coenzyme A diphosphatase activity"/>
    <property type="evidence" value="ECO:0007669"/>
    <property type="project" value="InterPro"/>
</dbReference>
<dbReference type="EC" id="3.6.1.-" evidence="8"/>
<comment type="caution">
    <text evidence="11">The sequence shown here is derived from an EMBL/GenBank/DDBJ whole genome shotgun (WGS) entry which is preliminary data.</text>
</comment>
<name>A0AAV5QSK1_9ASCO</name>
<dbReference type="PANTHER" id="PTHR23129:SF0">
    <property type="entry name" value="ACYL-COENZYME A DIPHOSPHATASE FITM2"/>
    <property type="match status" value="1"/>
</dbReference>
<comment type="function">
    <text evidence="8">Fatty acyl-coenzyme A (CoA) diphosphatase that hydrolyzes fatty acyl-CoA to yield acyl-4'-phosphopantetheine and adenosine 3',5'-bisphosphate. Preferentially hydrolyzes unsaturated long-chain acyl-CoA substrates in the endoplasmic reticulum (ER) lumen. This catalytic activity is required for maintaining ER structure and for lipid droplets (LDs) biogenesis, which are lipid storage organelles involved in maintaining lipid and energy homeostasis. May directly bind to diacylglycerol (DAGs) and triacylglycerol, which is also important for LD biogenesis. May support directional budding of nacent LDs from the ER into the cytosol by reducing DAG levels at sites of LD formation. May play a role in the regulation of cell morphology and cytoskeletal organization. Involved in phospholipid biosynthesis.</text>
</comment>
<evidence type="ECO:0000256" key="8">
    <source>
        <dbReference type="HAMAP-Rule" id="MF_03231"/>
    </source>
</evidence>
<sequence>MSSFSPHDESSSKVTSLPKGKSNNSASESPLLGDSNVSYSESSVYELPLNKVTKLISATARKLRLSGPELVVLCIYPTIMMVGQVMHLVRTLFLSGNELENDWLLHKNYFTQKRNIINVIFVKQGWGWTSAVYFYLIGSWVLLKISPLSPKSADGKSCIPVRKVSGSILRYLMATLWWVFFTQWFFGRPLMDRVFLATGGKCTSIAHSERLLNYIDRNPDLKNELRKIEIDSGSYLGPGPLVPNSDGISDSDVDAYEAKISSAICRRVGGNWKGGHDPSGHCFLLVHASLFLWFELLPLSVLQIRKLYETNHIFHQLVNSSELLEVLVCKWSFDLDFATFRNKAQSMPAHRPSGRGKIMEILAFLGTPPVVTWMLLGLWSWMLLITTIYFHSLPELIGGFAAGYFEIVTAIYMSRFCGQ</sequence>
<reference evidence="11 12" key="1">
    <citation type="journal article" date="2023" name="Elife">
        <title>Identification of key yeast species and microbe-microbe interactions impacting larval growth of Drosophila in the wild.</title>
        <authorList>
            <person name="Mure A."/>
            <person name="Sugiura Y."/>
            <person name="Maeda R."/>
            <person name="Honda K."/>
            <person name="Sakurai N."/>
            <person name="Takahashi Y."/>
            <person name="Watada M."/>
            <person name="Katoh T."/>
            <person name="Gotoh A."/>
            <person name="Gotoh Y."/>
            <person name="Taniguchi I."/>
            <person name="Nakamura K."/>
            <person name="Hayashi T."/>
            <person name="Katayama T."/>
            <person name="Uemura T."/>
            <person name="Hattori Y."/>
        </authorList>
    </citation>
    <scope>NUCLEOTIDE SEQUENCE [LARGE SCALE GENOMIC DNA]</scope>
    <source>
        <strain evidence="11 12">SC-9</strain>
    </source>
</reference>
<dbReference type="InterPro" id="IPR019388">
    <property type="entry name" value="FIT"/>
</dbReference>
<keyword evidence="6" id="KW-0443">Lipid metabolism</keyword>
<comment type="catalytic activity">
    <reaction evidence="8">
        <text>(9Z)-octadecenoyl-CoA + H2O = S-(9Z-octadecenoyl)-4'-phosphopantetheine + adenosine 3',5'-bisphosphate + 2 H(+)</text>
        <dbReference type="Rhea" id="RHEA:65564"/>
        <dbReference type="ChEBI" id="CHEBI:15377"/>
        <dbReference type="ChEBI" id="CHEBI:15378"/>
        <dbReference type="ChEBI" id="CHEBI:57387"/>
        <dbReference type="ChEBI" id="CHEBI:58343"/>
        <dbReference type="ChEBI" id="CHEBI:156553"/>
    </reaction>
</comment>
<dbReference type="EMBL" id="BTFZ01000012">
    <property type="protein sequence ID" value="GMM37808.1"/>
    <property type="molecule type" value="Genomic_DNA"/>
</dbReference>
<protein>
    <recommendedName>
        <fullName evidence="8">Acyl-coenzyme A diphosphatase SCS3</fullName>
        <ecNumber evidence="8">3.6.1.-</ecNumber>
    </recommendedName>
    <alternativeName>
        <fullName evidence="8">FIT family protein SCS3</fullName>
    </alternativeName>
</protein>
<evidence type="ECO:0000256" key="10">
    <source>
        <dbReference type="SAM" id="Phobius"/>
    </source>
</evidence>
<keyword evidence="5 8" id="KW-1133">Transmembrane helix</keyword>
<proteinExistence type="inferred from homology"/>
<evidence type="ECO:0000256" key="4">
    <source>
        <dbReference type="ARBA" id="ARBA00022824"/>
    </source>
</evidence>
<dbReference type="GO" id="GO:0140042">
    <property type="term" value="P:lipid droplet formation"/>
    <property type="evidence" value="ECO:0007669"/>
    <property type="project" value="UniProtKB-UniRule"/>
</dbReference>
<keyword evidence="7 8" id="KW-0472">Membrane</keyword>
<dbReference type="HAMAP" id="MF_03231">
    <property type="entry name" value="SCS3"/>
    <property type="match status" value="1"/>
</dbReference>
<dbReference type="AlphaFoldDB" id="A0AAV5QSK1"/>
<feature type="transmembrane region" description="Helical" evidence="10">
    <location>
        <begin position="168"/>
        <end position="186"/>
    </location>
</feature>
<feature type="transmembrane region" description="Helical" evidence="10">
    <location>
        <begin position="283"/>
        <end position="302"/>
    </location>
</feature>
<keyword evidence="4 8" id="KW-0256">Endoplasmic reticulum</keyword>
<evidence type="ECO:0000256" key="5">
    <source>
        <dbReference type="ARBA" id="ARBA00022989"/>
    </source>
</evidence>
<comment type="catalytic activity">
    <reaction evidence="8">
        <text>(5Z,8Z,11Z,14Z)-eicosatetraenoyl-CoA + H2O = S-(5Z,8Z,11Z,14Z-eicosatetraenoyl)-4'-phosphopantetheine + adenosine 3',5'-bisphosphate + 2 H(+)</text>
        <dbReference type="Rhea" id="RHEA:65568"/>
        <dbReference type="ChEBI" id="CHEBI:15377"/>
        <dbReference type="ChEBI" id="CHEBI:15378"/>
        <dbReference type="ChEBI" id="CHEBI:57368"/>
        <dbReference type="ChEBI" id="CHEBI:58343"/>
        <dbReference type="ChEBI" id="CHEBI:156554"/>
    </reaction>
</comment>
<feature type="compositionally biased region" description="Basic and acidic residues" evidence="9">
    <location>
        <begin position="1"/>
        <end position="11"/>
    </location>
</feature>
<accession>A0AAV5QSK1</accession>
<keyword evidence="3 8" id="KW-0378">Hydrolase</keyword>
<evidence type="ECO:0000256" key="7">
    <source>
        <dbReference type="ARBA" id="ARBA00023136"/>
    </source>
</evidence>
<keyword evidence="12" id="KW-1185">Reference proteome</keyword>
<keyword evidence="8" id="KW-1208">Phospholipid metabolism</keyword>
<evidence type="ECO:0000313" key="12">
    <source>
        <dbReference type="Proteomes" id="UP001360560"/>
    </source>
</evidence>
<comment type="catalytic activity">
    <reaction evidence="8">
        <text>an acyl-CoA + H2O = an acyl-4'-phosphopantetheine + adenosine 3',5'-bisphosphate + 2 H(+)</text>
        <dbReference type="Rhea" id="RHEA:50044"/>
        <dbReference type="ChEBI" id="CHEBI:15377"/>
        <dbReference type="ChEBI" id="CHEBI:15378"/>
        <dbReference type="ChEBI" id="CHEBI:58342"/>
        <dbReference type="ChEBI" id="CHEBI:58343"/>
        <dbReference type="ChEBI" id="CHEBI:132023"/>
    </reaction>
</comment>
<feature type="active site" evidence="8">
    <location>
        <position position="391"/>
    </location>
</feature>
<comment type="subcellular location">
    <subcellularLocation>
        <location evidence="1 8">Endoplasmic reticulum membrane</location>
        <topology evidence="1 8">Multi-pass membrane protein</topology>
    </subcellularLocation>
</comment>
<feature type="active site" evidence="8">
    <location>
        <position position="281"/>
    </location>
</feature>
<evidence type="ECO:0000256" key="1">
    <source>
        <dbReference type="ARBA" id="ARBA00004477"/>
    </source>
</evidence>
<dbReference type="GO" id="GO:0005789">
    <property type="term" value="C:endoplasmic reticulum membrane"/>
    <property type="evidence" value="ECO:0007669"/>
    <property type="project" value="UniProtKB-SubCell"/>
</dbReference>
<feature type="transmembrane region" description="Helical" evidence="10">
    <location>
        <begin position="396"/>
        <end position="413"/>
    </location>
</feature>
<dbReference type="Pfam" id="PF10261">
    <property type="entry name" value="FIT"/>
    <property type="match status" value="1"/>
</dbReference>
<dbReference type="InterPro" id="IPR046400">
    <property type="entry name" value="SCS3"/>
</dbReference>
<evidence type="ECO:0000256" key="9">
    <source>
        <dbReference type="SAM" id="MobiDB-lite"/>
    </source>
</evidence>
<keyword evidence="8" id="KW-0444">Lipid biosynthesis</keyword>
<evidence type="ECO:0000313" key="11">
    <source>
        <dbReference type="EMBL" id="GMM37808.1"/>
    </source>
</evidence>
<evidence type="ECO:0000256" key="3">
    <source>
        <dbReference type="ARBA" id="ARBA00022801"/>
    </source>
</evidence>
<dbReference type="Proteomes" id="UP001360560">
    <property type="component" value="Unassembled WGS sequence"/>
</dbReference>
<gene>
    <name evidence="8" type="primary">SCS3</name>
    <name evidence="8" type="synonym">FIT2B</name>
    <name evidence="11" type="ORF">DASC09_051330</name>
</gene>
<dbReference type="GO" id="GO:0008654">
    <property type="term" value="P:phospholipid biosynthetic process"/>
    <property type="evidence" value="ECO:0007669"/>
    <property type="project" value="UniProtKB-KW"/>
</dbReference>
<feature type="transmembrane region" description="Helical" evidence="10">
    <location>
        <begin position="126"/>
        <end position="147"/>
    </location>
</feature>
<keyword evidence="8" id="KW-0594">Phospholipid biosynthesis</keyword>
<evidence type="ECO:0000256" key="6">
    <source>
        <dbReference type="ARBA" id="ARBA00023098"/>
    </source>
</evidence>
<organism evidence="11 12">
    <name type="scientific">Saccharomycopsis crataegensis</name>
    <dbReference type="NCBI Taxonomy" id="43959"/>
    <lineage>
        <taxon>Eukaryota</taxon>
        <taxon>Fungi</taxon>
        <taxon>Dikarya</taxon>
        <taxon>Ascomycota</taxon>
        <taxon>Saccharomycotina</taxon>
        <taxon>Saccharomycetes</taxon>
        <taxon>Saccharomycopsidaceae</taxon>
        <taxon>Saccharomycopsis</taxon>
    </lineage>
</organism>
<evidence type="ECO:0000256" key="2">
    <source>
        <dbReference type="ARBA" id="ARBA00022692"/>
    </source>
</evidence>